<dbReference type="Proteomes" id="UP001148125">
    <property type="component" value="Unassembled WGS sequence"/>
</dbReference>
<dbReference type="EMBL" id="JAOTPO010000005">
    <property type="protein sequence ID" value="MDE5413696.1"/>
    <property type="molecule type" value="Genomic_DNA"/>
</dbReference>
<organism evidence="1 2">
    <name type="scientific">Alkalihalobacterium chitinilyticum</name>
    <dbReference type="NCBI Taxonomy" id="2980103"/>
    <lineage>
        <taxon>Bacteria</taxon>
        <taxon>Bacillati</taxon>
        <taxon>Bacillota</taxon>
        <taxon>Bacilli</taxon>
        <taxon>Bacillales</taxon>
        <taxon>Bacillaceae</taxon>
        <taxon>Alkalihalobacterium</taxon>
    </lineage>
</organism>
<evidence type="ECO:0008006" key="3">
    <source>
        <dbReference type="Google" id="ProtNLM"/>
    </source>
</evidence>
<accession>A0ABT5VE09</accession>
<protein>
    <recommendedName>
        <fullName evidence="3">Spore coat protein</fullName>
    </recommendedName>
</protein>
<keyword evidence="2" id="KW-1185">Reference proteome</keyword>
<gene>
    <name evidence="1" type="ORF">N7Z68_09875</name>
</gene>
<dbReference type="InterPro" id="IPR025555">
    <property type="entry name" value="YppG"/>
</dbReference>
<name>A0ABT5VE09_9BACI</name>
<sequence length="183" mass="20293">MFPFGRRQFERNFGNHPSGFNPFSPNPMGFNPFDFSNQMYQQQNPFQSGFFNNSPFQQMQQPLGGGFGQPNPGPLQQLLGLGQPNPGPMQSQSVHPNPGPMQSLGQHNPNAMMPFQGQPNQAQMNPFQAQQFLGPGQHPQGLQSLFKNDKGQYDLAKIGNGVQQVMGVVNQVSPLMKMFGIMR</sequence>
<evidence type="ECO:0000313" key="2">
    <source>
        <dbReference type="Proteomes" id="UP001148125"/>
    </source>
</evidence>
<proteinExistence type="predicted"/>
<comment type="caution">
    <text evidence="1">The sequence shown here is derived from an EMBL/GenBank/DDBJ whole genome shotgun (WGS) entry which is preliminary data.</text>
</comment>
<dbReference type="Pfam" id="PF14179">
    <property type="entry name" value="YppG"/>
    <property type="match status" value="1"/>
</dbReference>
<evidence type="ECO:0000313" key="1">
    <source>
        <dbReference type="EMBL" id="MDE5413696.1"/>
    </source>
</evidence>
<reference evidence="1" key="1">
    <citation type="submission" date="2024-05" db="EMBL/GenBank/DDBJ databases">
        <title>Alkalihalobacillus sp. strain MEB203 novel alkaliphilic bacterium from Lonar Lake, India.</title>
        <authorList>
            <person name="Joshi A."/>
            <person name="Thite S."/>
            <person name="Mengade P."/>
        </authorList>
    </citation>
    <scope>NUCLEOTIDE SEQUENCE</scope>
    <source>
        <strain evidence="1">MEB 203</strain>
    </source>
</reference>
<dbReference type="RefSeq" id="WP_275118309.1">
    <property type="nucleotide sequence ID" value="NZ_JAOTPO010000005.1"/>
</dbReference>